<keyword evidence="1" id="KW-1133">Transmembrane helix</keyword>
<dbReference type="HOGENOM" id="CLU_2177949_0_0_2"/>
<dbReference type="Proteomes" id="UP000002698">
    <property type="component" value="Chromosome"/>
</dbReference>
<accession>Q3ILT3</accession>
<keyword evidence="1" id="KW-0472">Membrane</keyword>
<keyword evidence="4" id="KW-1185">Reference proteome</keyword>
<dbReference type="KEGG" id="nph:NP_3318A"/>
<reference evidence="3 4" key="1">
    <citation type="journal article" date="2005" name="Genome Res.">
        <title>Living with two extremes: conclusions from the genome sequence of Natronomonas pharaonis.</title>
        <authorList>
            <person name="Falb M."/>
            <person name="Pfeiffer F."/>
            <person name="Palm P."/>
            <person name="Rodewald K."/>
            <person name="Hickmann V."/>
            <person name="Tittor J."/>
            <person name="Oesterhelt D."/>
        </authorList>
    </citation>
    <scope>NUCLEOTIDE SEQUENCE [LARGE SCALE GENOMIC DNA]</scope>
    <source>
        <strain evidence="4">ATCC 35678 / DSM 2160 / CIP 103997 / JCM 8858 / NBRC 14720 / NCIMB 2260 / Gabara</strain>
        <strain evidence="3">Gabara</strain>
        <plasmid evidence="3">PL23</plasmid>
    </source>
</reference>
<proteinExistence type="predicted"/>
<evidence type="ECO:0000256" key="1">
    <source>
        <dbReference type="SAM" id="Phobius"/>
    </source>
</evidence>
<keyword evidence="3" id="KW-0614">Plasmid</keyword>
<evidence type="ECO:0000313" key="4">
    <source>
        <dbReference type="Proteomes" id="UP000002698"/>
    </source>
</evidence>
<dbReference type="Proteomes" id="UP000002698">
    <property type="component" value="Plasmid PL23"/>
</dbReference>
<gene>
    <name evidence="2" type="ordered locus">NP_3318A</name>
    <name evidence="3" type="ordered locus">NP_7042A</name>
</gene>
<dbReference type="KEGG" id="nph:NP_7042A"/>
<dbReference type="AlphaFoldDB" id="Q3ILT3"/>
<organism evidence="3 4">
    <name type="scientific">Natronomonas pharaonis (strain ATCC 35678 / DSM 2160 / CIP 103997 / JCM 8858 / NBRC 14720 / NCIMB 2260 / Gabara)</name>
    <name type="common">Halobacterium pharaonis</name>
    <dbReference type="NCBI Taxonomy" id="348780"/>
    <lineage>
        <taxon>Archaea</taxon>
        <taxon>Methanobacteriati</taxon>
        <taxon>Methanobacteriota</taxon>
        <taxon>Stenosarchaea group</taxon>
        <taxon>Halobacteria</taxon>
        <taxon>Halobacteriales</taxon>
        <taxon>Natronomonadaceae</taxon>
        <taxon>Natronomonas</taxon>
    </lineage>
</organism>
<keyword evidence="1" id="KW-0812">Transmembrane</keyword>
<dbReference type="EnsemblBacteria" id="CAI50937">
    <property type="protein sequence ID" value="CAI50937"/>
    <property type="gene ID" value="NP_7042A"/>
</dbReference>
<sequence length="109" mass="11791">MALLSFPPVLLHELTHYAVARLRTDDAAFEAEVLGSEARAVWRPLDSPLWRFLAFLAPTLFGALLAGLWLASGTSFEGWRAVAGVGLALYTLPSVADIRGALGRQQAQQ</sequence>
<evidence type="ECO:0000313" key="2">
    <source>
        <dbReference type="EMBL" id="CAI49750.2"/>
    </source>
</evidence>
<dbReference type="STRING" id="348780.NP_3318A"/>
<name>Q3ILT3_NATPD</name>
<geneLocation type="plasmid" evidence="3 4">
    <name>PL23</name>
</geneLocation>
<dbReference type="eggNOG" id="arCOG06171">
    <property type="taxonomic scope" value="Archaea"/>
</dbReference>
<protein>
    <submittedName>
        <fullName evidence="3">Uncharacterized protein</fullName>
    </submittedName>
</protein>
<dbReference type="EMBL" id="CR936257">
    <property type="protein sequence ID" value="CAI49750.2"/>
    <property type="molecule type" value="Genomic_DNA"/>
</dbReference>
<dbReference type="EnsemblBacteria" id="CAI49750">
    <property type="protein sequence ID" value="CAI49750"/>
    <property type="gene ID" value="NP_3318A"/>
</dbReference>
<evidence type="ECO:0000313" key="3">
    <source>
        <dbReference type="EMBL" id="CAI50937.2"/>
    </source>
</evidence>
<dbReference type="EMBL" id="CR936259">
    <property type="protein sequence ID" value="CAI50937.2"/>
    <property type="molecule type" value="Genomic_DNA"/>
</dbReference>
<feature type="transmembrane region" description="Helical" evidence="1">
    <location>
        <begin position="49"/>
        <end position="71"/>
    </location>
</feature>